<evidence type="ECO:0000256" key="2">
    <source>
        <dbReference type="ARBA" id="ARBA00009261"/>
    </source>
</evidence>
<evidence type="ECO:0000256" key="8">
    <source>
        <dbReference type="ARBA" id="ARBA00023136"/>
    </source>
</evidence>
<feature type="transmembrane region" description="Helical" evidence="9">
    <location>
        <begin position="355"/>
        <end position="378"/>
    </location>
</feature>
<dbReference type="Proteomes" id="UP001230317">
    <property type="component" value="Unassembled WGS sequence"/>
</dbReference>
<feature type="transmembrane region" description="Helical" evidence="9">
    <location>
        <begin position="78"/>
        <end position="97"/>
    </location>
</feature>
<feature type="transmembrane region" description="Helical" evidence="9">
    <location>
        <begin position="425"/>
        <end position="445"/>
    </location>
</feature>
<dbReference type="EMBL" id="JASNVU010000006">
    <property type="protein sequence ID" value="MDK4334871.1"/>
    <property type="molecule type" value="Genomic_DNA"/>
</dbReference>
<evidence type="ECO:0000313" key="10">
    <source>
        <dbReference type="EMBL" id="MDK4334871.1"/>
    </source>
</evidence>
<evidence type="ECO:0000256" key="5">
    <source>
        <dbReference type="ARBA" id="ARBA00022692"/>
    </source>
</evidence>
<evidence type="ECO:0000256" key="3">
    <source>
        <dbReference type="ARBA" id="ARBA00022448"/>
    </source>
</evidence>
<dbReference type="GO" id="GO:0005283">
    <property type="term" value="F:amino acid:sodium symporter activity"/>
    <property type="evidence" value="ECO:0007669"/>
    <property type="project" value="InterPro"/>
</dbReference>
<dbReference type="PRINTS" id="PR00175">
    <property type="entry name" value="NAALASMPORT"/>
</dbReference>
<evidence type="ECO:0000256" key="9">
    <source>
        <dbReference type="RuleBase" id="RU363064"/>
    </source>
</evidence>
<keyword evidence="8 9" id="KW-0472">Membrane</keyword>
<comment type="similarity">
    <text evidence="2 9">Belongs to the alanine or glycine:cation symporter (AGCS) (TC 2.A.25) family.</text>
</comment>
<dbReference type="PANTHER" id="PTHR30330:SF1">
    <property type="entry name" value="AMINO-ACID CARRIER PROTEIN ALST"/>
    <property type="match status" value="1"/>
</dbReference>
<dbReference type="PANTHER" id="PTHR30330">
    <property type="entry name" value="AGSS FAMILY TRANSPORTER, SODIUM-ALANINE"/>
    <property type="match status" value="1"/>
</dbReference>
<gene>
    <name evidence="10" type="ORF">QPX58_05510</name>
</gene>
<keyword evidence="5 9" id="KW-0812">Transmembrane</keyword>
<feature type="transmembrane region" description="Helical" evidence="9">
    <location>
        <begin position="146"/>
        <end position="170"/>
    </location>
</feature>
<comment type="caution">
    <text evidence="10">The sequence shown here is derived from an EMBL/GenBank/DDBJ whole genome shotgun (WGS) entry which is preliminary data.</text>
</comment>
<dbReference type="NCBIfam" id="TIGR00835">
    <property type="entry name" value="agcS"/>
    <property type="match status" value="1"/>
</dbReference>
<organism evidence="10 11">
    <name type="scientific">Corynebacterium accolens</name>
    <dbReference type="NCBI Taxonomy" id="38284"/>
    <lineage>
        <taxon>Bacteria</taxon>
        <taxon>Bacillati</taxon>
        <taxon>Actinomycetota</taxon>
        <taxon>Actinomycetes</taxon>
        <taxon>Mycobacteriales</taxon>
        <taxon>Corynebacteriaceae</taxon>
        <taxon>Corynebacterium</taxon>
    </lineage>
</organism>
<evidence type="ECO:0000256" key="6">
    <source>
        <dbReference type="ARBA" id="ARBA00022847"/>
    </source>
</evidence>
<dbReference type="AlphaFoldDB" id="A0AAP4BXA3"/>
<proteinExistence type="inferred from homology"/>
<dbReference type="Pfam" id="PF01235">
    <property type="entry name" value="Na_Ala_symp"/>
    <property type="match status" value="1"/>
</dbReference>
<keyword evidence="7 9" id="KW-1133">Transmembrane helix</keyword>
<dbReference type="Gene3D" id="1.20.1740.10">
    <property type="entry name" value="Amino acid/polyamine transporter I"/>
    <property type="match status" value="1"/>
</dbReference>
<evidence type="ECO:0000256" key="7">
    <source>
        <dbReference type="ARBA" id="ARBA00022989"/>
    </source>
</evidence>
<reference evidence="10" key="1">
    <citation type="submission" date="2023-05" db="EMBL/GenBank/DDBJ databases">
        <title>Metabolic capabilities are highly conserved among human nasal-associated Corynebacterium species in pangenomic analyses.</title>
        <authorList>
            <person name="Tran T.H."/>
            <person name="Roberts A.Q."/>
            <person name="Escapa I.F."/>
            <person name="Gao W."/>
            <person name="Conlan S."/>
            <person name="Kong H."/>
            <person name="Segre J.A."/>
            <person name="Kelly M.S."/>
            <person name="Lemon K.P."/>
        </authorList>
    </citation>
    <scope>NUCLEOTIDE SEQUENCE</scope>
    <source>
        <strain evidence="10">KPL2618</strain>
    </source>
</reference>
<dbReference type="PROSITE" id="PS00873">
    <property type="entry name" value="NA_ALANINE_SYMP"/>
    <property type="match status" value="1"/>
</dbReference>
<feature type="transmembrane region" description="Helical" evidence="9">
    <location>
        <begin position="398"/>
        <end position="419"/>
    </location>
</feature>
<comment type="subcellular location">
    <subcellularLocation>
        <location evidence="1 9">Cell membrane</location>
        <topology evidence="1 9">Multi-pass membrane protein</topology>
    </subcellularLocation>
</comment>
<evidence type="ECO:0000256" key="1">
    <source>
        <dbReference type="ARBA" id="ARBA00004651"/>
    </source>
</evidence>
<keyword evidence="3 9" id="KW-0813">Transport</keyword>
<feature type="transmembrane region" description="Helical" evidence="9">
    <location>
        <begin position="220"/>
        <end position="239"/>
    </location>
</feature>
<feature type="transmembrane region" description="Helical" evidence="9">
    <location>
        <begin position="311"/>
        <end position="335"/>
    </location>
</feature>
<feature type="transmembrane region" description="Helical" evidence="9">
    <location>
        <begin position="15"/>
        <end position="37"/>
    </location>
</feature>
<dbReference type="FunFam" id="1.20.1740.10:FF:000004">
    <property type="entry name" value="Sodium:alanine symporter family protein"/>
    <property type="match status" value="1"/>
</dbReference>
<protein>
    <submittedName>
        <fullName evidence="10">Alanine/glycine:cation symporter family protein</fullName>
    </submittedName>
</protein>
<accession>A0AAP4BXA3</accession>
<dbReference type="GO" id="GO:0005886">
    <property type="term" value="C:plasma membrane"/>
    <property type="evidence" value="ECO:0007669"/>
    <property type="project" value="UniProtKB-SubCell"/>
</dbReference>
<dbReference type="InterPro" id="IPR001463">
    <property type="entry name" value="Na/Ala_symport"/>
</dbReference>
<keyword evidence="6 9" id="KW-0769">Symport</keyword>
<feature type="transmembrane region" description="Helical" evidence="9">
    <location>
        <begin position="190"/>
        <end position="208"/>
    </location>
</feature>
<evidence type="ECO:0000256" key="4">
    <source>
        <dbReference type="ARBA" id="ARBA00022475"/>
    </source>
</evidence>
<evidence type="ECO:0000313" key="11">
    <source>
        <dbReference type="Proteomes" id="UP001230317"/>
    </source>
</evidence>
<name>A0AAP4BXA3_9CORY</name>
<dbReference type="RefSeq" id="WP_284642106.1">
    <property type="nucleotide sequence ID" value="NZ_JASNVU010000006.1"/>
</dbReference>
<sequence>MEFLENVVTTFNDAVWTWILPWLLIGAGLLFGARTAVVQIRKVPDMLRAVVERPQSDDEDEGAGSGGISAFKAFTISAASRVGTGNVAGVAVAISVGGPGAVFWMWIIALLGGATAFVESTLAQLWKVRNGDTYRGGPAYYMKRGLGWGPLGVLFSIAIVFTFGLVYNSFQTNAIAEAVAFSFGREDDATFGSIIGIIIAIAAGLIIFGGVKRIANITQVVVPFMALAYLLIGGFVVITNFDKVPGMLGDIIGHALGFKEIAGAGIGAAMMKGIQRGLFSNEAGEGSAPNAAATATVSHPVKQGLVQTLGVYFDTIVVCTITAFLILLGPEVAYGEEAEGVSLTQAALSAEVGHWGIHFVSFILFFLAFSSILGNYYLAEANLEYLTTNKTVLNTFRLVVLFFVWFGAVGSLPLVFALADTGAATMVILNIIAIVPLSGVAIQLLKNFNEQRSKGVDPVFHRDMLPDVPGVECWDGSDPVTRRSDADRKILRDRGEADRY</sequence>
<keyword evidence="4 9" id="KW-1003">Cell membrane</keyword>